<organism evidence="2 3">
    <name type="scientific">Dactylellina haptotyla (strain CBS 200.50)</name>
    <name type="common">Nematode-trapping fungus</name>
    <name type="synonym">Monacrosporium haptotylum</name>
    <dbReference type="NCBI Taxonomy" id="1284197"/>
    <lineage>
        <taxon>Eukaryota</taxon>
        <taxon>Fungi</taxon>
        <taxon>Dikarya</taxon>
        <taxon>Ascomycota</taxon>
        <taxon>Pezizomycotina</taxon>
        <taxon>Orbiliomycetes</taxon>
        <taxon>Orbiliales</taxon>
        <taxon>Orbiliaceae</taxon>
        <taxon>Dactylellina</taxon>
    </lineage>
</organism>
<keyword evidence="3" id="KW-1185">Reference proteome</keyword>
<feature type="compositionally biased region" description="Basic and acidic residues" evidence="1">
    <location>
        <begin position="95"/>
        <end position="107"/>
    </location>
</feature>
<dbReference type="AlphaFoldDB" id="S8BIC0"/>
<dbReference type="EMBL" id="AQGS01000495">
    <property type="protein sequence ID" value="EPS39053.1"/>
    <property type="molecule type" value="Genomic_DNA"/>
</dbReference>
<gene>
    <name evidence="2" type="ORF">H072_7174</name>
</gene>
<dbReference type="HOGENOM" id="CLU_2209921_0_0_1"/>
<evidence type="ECO:0000256" key="1">
    <source>
        <dbReference type="SAM" id="MobiDB-lite"/>
    </source>
</evidence>
<reference evidence="2 3" key="1">
    <citation type="journal article" date="2013" name="PLoS Genet.">
        <title>Genomic mechanisms accounting for the adaptation to parasitism in nematode-trapping fungi.</title>
        <authorList>
            <person name="Meerupati T."/>
            <person name="Andersson K.M."/>
            <person name="Friman E."/>
            <person name="Kumar D."/>
            <person name="Tunlid A."/>
            <person name="Ahren D."/>
        </authorList>
    </citation>
    <scope>NUCLEOTIDE SEQUENCE [LARGE SCALE GENOMIC DNA]</scope>
    <source>
        <strain evidence="2 3">CBS 200.50</strain>
    </source>
</reference>
<dbReference type="Proteomes" id="UP000015100">
    <property type="component" value="Unassembled WGS sequence"/>
</dbReference>
<comment type="caution">
    <text evidence="2">The sequence shown here is derived from an EMBL/GenBank/DDBJ whole genome shotgun (WGS) entry which is preliminary data.</text>
</comment>
<protein>
    <submittedName>
        <fullName evidence="2">Uncharacterized protein</fullName>
    </submittedName>
</protein>
<sequence length="107" mass="11252">MLLVGLFFSMAKKMGHDGALLWMGDGLFDGLCAPFGLNMTGTWSPRNASTTTPCSTTTVVVTITTTTTATSSSPSAQVKSSAKSSEEVPSTLETILKEMNDSLPKKT</sequence>
<feature type="region of interest" description="Disordered" evidence="1">
    <location>
        <begin position="67"/>
        <end position="107"/>
    </location>
</feature>
<name>S8BIC0_DACHA</name>
<feature type="compositionally biased region" description="Low complexity" evidence="1">
    <location>
        <begin position="67"/>
        <end position="90"/>
    </location>
</feature>
<evidence type="ECO:0000313" key="2">
    <source>
        <dbReference type="EMBL" id="EPS39053.1"/>
    </source>
</evidence>
<proteinExistence type="predicted"/>
<evidence type="ECO:0000313" key="3">
    <source>
        <dbReference type="Proteomes" id="UP000015100"/>
    </source>
</evidence>
<accession>S8BIC0</accession>
<reference evidence="3" key="2">
    <citation type="submission" date="2013-04" db="EMBL/GenBank/DDBJ databases">
        <title>Genomic mechanisms accounting for the adaptation to parasitism in nematode-trapping fungi.</title>
        <authorList>
            <person name="Ahren D.G."/>
        </authorList>
    </citation>
    <scope>NUCLEOTIDE SEQUENCE [LARGE SCALE GENOMIC DNA]</scope>
    <source>
        <strain evidence="3">CBS 200.50</strain>
    </source>
</reference>